<dbReference type="InterPro" id="IPR043519">
    <property type="entry name" value="NT_sf"/>
</dbReference>
<dbReference type="InterPro" id="IPR007344">
    <property type="entry name" value="GrpB/CoaE"/>
</dbReference>
<evidence type="ECO:0008006" key="3">
    <source>
        <dbReference type="Google" id="ProtNLM"/>
    </source>
</evidence>
<protein>
    <recommendedName>
        <fullName evidence="3">GrpB family protein</fullName>
    </recommendedName>
</protein>
<dbReference type="SUPFAM" id="SSF81301">
    <property type="entry name" value="Nucleotidyltransferase"/>
    <property type="match status" value="1"/>
</dbReference>
<name>A0A151KUZ5_9VIBR</name>
<proteinExistence type="predicted"/>
<dbReference type="Pfam" id="PF04229">
    <property type="entry name" value="GrpB"/>
    <property type="match status" value="1"/>
</dbReference>
<reference evidence="2" key="1">
    <citation type="submission" date="2015-12" db="EMBL/GenBank/DDBJ databases">
        <authorList>
            <person name="Shamseldin A."/>
            <person name="Moawad H."/>
            <person name="Abd El-Rahim W.M."/>
            <person name="Sadowsky M.J."/>
        </authorList>
    </citation>
    <scope>NUCLEOTIDE SEQUENCE [LARGE SCALE GENOMIC DNA]</scope>
    <source>
        <strain evidence="2">2538-88</strain>
    </source>
</reference>
<evidence type="ECO:0000313" key="1">
    <source>
        <dbReference type="EMBL" id="KYN84926.1"/>
    </source>
</evidence>
<gene>
    <name evidence="1" type="ORF">ATY37_04975</name>
</gene>
<evidence type="ECO:0000313" key="2">
    <source>
        <dbReference type="Proteomes" id="UP000075346"/>
    </source>
</evidence>
<dbReference type="Gene3D" id="3.30.460.10">
    <property type="entry name" value="Beta Polymerase, domain 2"/>
    <property type="match status" value="1"/>
</dbReference>
<comment type="caution">
    <text evidence="1">The sequence shown here is derived from an EMBL/GenBank/DDBJ whole genome shotgun (WGS) entry which is preliminary data.</text>
</comment>
<dbReference type="Proteomes" id="UP000075346">
    <property type="component" value="Unassembled WGS sequence"/>
</dbReference>
<sequence length="173" mass="19454">MSLRIIEVVDFQSSWADDFNREKALICNVLSQENVVGVHHIGSTSVEGLCAKPIIDILLEVKCLSELDEQSCLMESLGYLAKGEFGIPGRRYFQKGGVQRTHQVHAFLTGSHEAQRHIAFKEYLIAFPEVADEYGVLKKAGAALCNNNIDVYCRHKDSFIKEHEAKALNWKFA</sequence>
<organism evidence="1 2">
    <name type="scientific">Vibrio cidicii</name>
    <dbReference type="NCBI Taxonomy" id="1763883"/>
    <lineage>
        <taxon>Bacteria</taxon>
        <taxon>Pseudomonadati</taxon>
        <taxon>Pseudomonadota</taxon>
        <taxon>Gammaproteobacteria</taxon>
        <taxon>Vibrionales</taxon>
        <taxon>Vibrionaceae</taxon>
        <taxon>Vibrio</taxon>
    </lineage>
</organism>
<dbReference type="PANTHER" id="PTHR34822:SF1">
    <property type="entry name" value="GRPB FAMILY PROTEIN"/>
    <property type="match status" value="1"/>
</dbReference>
<accession>A0A151KUZ5</accession>
<dbReference type="RefSeq" id="WP_061897737.1">
    <property type="nucleotide sequence ID" value="NZ_LOBR01000075.1"/>
</dbReference>
<dbReference type="EMBL" id="LOBR01000075">
    <property type="protein sequence ID" value="KYN84926.1"/>
    <property type="molecule type" value="Genomic_DNA"/>
</dbReference>
<dbReference type="AlphaFoldDB" id="A0A151KUZ5"/>
<dbReference type="PANTHER" id="PTHR34822">
    <property type="entry name" value="GRPB DOMAIN PROTEIN (AFU_ORTHOLOGUE AFUA_1G01530)"/>
    <property type="match status" value="1"/>
</dbReference>